<gene>
    <name evidence="2" type="ORF">FM038_019210</name>
</gene>
<protein>
    <submittedName>
        <fullName evidence="2">Uncharacterized protein</fullName>
    </submittedName>
</protein>
<dbReference type="EMBL" id="CP045503">
    <property type="protein sequence ID" value="QPG59274.1"/>
    <property type="molecule type" value="Genomic_DNA"/>
</dbReference>
<dbReference type="Proteomes" id="UP000316416">
    <property type="component" value="Chromosome"/>
</dbReference>
<reference evidence="2" key="1">
    <citation type="submission" date="2021-07" db="EMBL/GenBank/DDBJ databases">
        <title>Shewanella sp. YLB-07 whole genome sequence.</title>
        <authorList>
            <person name="Yu L."/>
        </authorList>
    </citation>
    <scope>NUCLEOTIDE SEQUENCE</scope>
    <source>
        <strain evidence="2">YLB-08</strain>
    </source>
</reference>
<organism evidence="2 3">
    <name type="scientific">Shewanella eurypsychrophilus</name>
    <dbReference type="NCBI Taxonomy" id="2593656"/>
    <lineage>
        <taxon>Bacteria</taxon>
        <taxon>Pseudomonadati</taxon>
        <taxon>Pseudomonadota</taxon>
        <taxon>Gammaproteobacteria</taxon>
        <taxon>Alteromonadales</taxon>
        <taxon>Shewanellaceae</taxon>
        <taxon>Shewanella</taxon>
    </lineage>
</organism>
<evidence type="ECO:0000313" key="2">
    <source>
        <dbReference type="EMBL" id="QPG59274.1"/>
    </source>
</evidence>
<feature type="chain" id="PRO_5046405074" evidence="1">
    <location>
        <begin position="36"/>
        <end position="151"/>
    </location>
</feature>
<dbReference type="RefSeq" id="WP_142871635.1">
    <property type="nucleotide sequence ID" value="NZ_CP045503.2"/>
</dbReference>
<sequence length="151" mass="17003">MLIKKIKTHTTAMVIAAGLTLTSLGLASYSPPALAVAEESSIYTITVWKIHPGQHIAFIEYMQEWEAVYKIIKLPPMKWYRKISGDSYDFVSVSPPFDRTAEHEMERVGKERGLPIGYNYTLKLNEFVDSYTSTIVEGPQSMAALLSQIDK</sequence>
<proteinExistence type="predicted"/>
<evidence type="ECO:0000256" key="1">
    <source>
        <dbReference type="SAM" id="SignalP"/>
    </source>
</evidence>
<name>A0ABX6V9D6_9GAMM</name>
<keyword evidence="1" id="KW-0732">Signal</keyword>
<feature type="signal peptide" evidence="1">
    <location>
        <begin position="1"/>
        <end position="35"/>
    </location>
</feature>
<keyword evidence="3" id="KW-1185">Reference proteome</keyword>
<accession>A0ABX6V9D6</accession>
<evidence type="ECO:0000313" key="3">
    <source>
        <dbReference type="Proteomes" id="UP000316416"/>
    </source>
</evidence>